<gene>
    <name evidence="2" type="ORF">OUZ56_007260</name>
</gene>
<dbReference type="InterPro" id="IPR031937">
    <property type="entry name" value="PNISR"/>
</dbReference>
<feature type="region of interest" description="Disordered" evidence="1">
    <location>
        <begin position="316"/>
        <end position="424"/>
    </location>
</feature>
<evidence type="ECO:0008006" key="4">
    <source>
        <dbReference type="Google" id="ProtNLM"/>
    </source>
</evidence>
<protein>
    <recommendedName>
        <fullName evidence="4">Arginine/serine-rich protein PNISR</fullName>
    </recommendedName>
</protein>
<feature type="region of interest" description="Disordered" evidence="1">
    <location>
        <begin position="169"/>
        <end position="188"/>
    </location>
</feature>
<keyword evidence="3" id="KW-1185">Reference proteome</keyword>
<evidence type="ECO:0000313" key="3">
    <source>
        <dbReference type="Proteomes" id="UP001234178"/>
    </source>
</evidence>
<name>A0ABQ9YY35_9CRUS</name>
<dbReference type="PANTHER" id="PTHR31518">
    <property type="entry name" value="ARGININE/SERINE-RICH PROTEIN PNISR"/>
    <property type="match status" value="1"/>
</dbReference>
<feature type="compositionally biased region" description="Basic and acidic residues" evidence="1">
    <location>
        <begin position="374"/>
        <end position="392"/>
    </location>
</feature>
<reference evidence="2 3" key="1">
    <citation type="journal article" date="2023" name="Nucleic Acids Res.">
        <title>The hologenome of Daphnia magna reveals possible DNA methylation and microbiome-mediated evolution of the host genome.</title>
        <authorList>
            <person name="Chaturvedi A."/>
            <person name="Li X."/>
            <person name="Dhandapani V."/>
            <person name="Marshall H."/>
            <person name="Kissane S."/>
            <person name="Cuenca-Cambronero M."/>
            <person name="Asole G."/>
            <person name="Calvet F."/>
            <person name="Ruiz-Romero M."/>
            <person name="Marangio P."/>
            <person name="Guigo R."/>
            <person name="Rago D."/>
            <person name="Mirbahai L."/>
            <person name="Eastwood N."/>
            <person name="Colbourne J.K."/>
            <person name="Zhou J."/>
            <person name="Mallon E."/>
            <person name="Orsini L."/>
        </authorList>
    </citation>
    <scope>NUCLEOTIDE SEQUENCE [LARGE SCALE GENOMIC DNA]</scope>
    <source>
        <strain evidence="2">LRV0_1</strain>
    </source>
</reference>
<sequence length="544" mass="60572">MWAQGNQWNQIPLDAASYQNMNHELVDWASLAQQWIRMKEVHETVVLNVPEMSQNNFPSNLDSLRTLSGVELQPSDSNITSGEAPMDVEKEDEIMHSTPDWSWPSQSSNQQTHNWPLQQGTYVPRHAFSQQVPTLQGAANLPATLGPPQTFLSTTSSSLNFSPRVPLLPLPSVRPNSSDEDSLGATSFNSLPALDASKRKNLPAWIREGLEKMEKEKQKKEEREKFLMQRELKRKKEFEARNQGDSTTIRSRFDDSEEDENDADETEPSPEQSLPPAVVSNSATLEETMVRIRKLMTEILLEVTTEEIRSAALEASQQAKVKNRQVQSPLSSKSLTRKLGLDQYGSDSGTDDSDQEITKVHRTGGFEDPGAEPFRGKNYEKQGRIGDNRTGCDGEVSQIEMVQSTKPSHSVELEQNESSGNDVNKILQGGTKVDTDITNKLSHGQIHVETLSTSQNSSVKNEKVSDCKNEISVELAVRVKDHVLLKEENALVLGTLSILADDQETTTRQRANVDHVLENENVPTVAADLVIVGVLKLIQFENVV</sequence>
<feature type="region of interest" description="Disordered" evidence="1">
    <location>
        <begin position="236"/>
        <end position="282"/>
    </location>
</feature>
<evidence type="ECO:0000256" key="1">
    <source>
        <dbReference type="SAM" id="MobiDB-lite"/>
    </source>
</evidence>
<dbReference type="EMBL" id="JAOYFB010000001">
    <property type="protein sequence ID" value="KAK4005558.1"/>
    <property type="molecule type" value="Genomic_DNA"/>
</dbReference>
<feature type="compositionally biased region" description="Polar residues" evidence="1">
    <location>
        <begin position="316"/>
        <end position="334"/>
    </location>
</feature>
<feature type="compositionally biased region" description="Acidic residues" evidence="1">
    <location>
        <begin position="255"/>
        <end position="268"/>
    </location>
</feature>
<proteinExistence type="predicted"/>
<organism evidence="2 3">
    <name type="scientific">Daphnia magna</name>
    <dbReference type="NCBI Taxonomy" id="35525"/>
    <lineage>
        <taxon>Eukaryota</taxon>
        <taxon>Metazoa</taxon>
        <taxon>Ecdysozoa</taxon>
        <taxon>Arthropoda</taxon>
        <taxon>Crustacea</taxon>
        <taxon>Branchiopoda</taxon>
        <taxon>Diplostraca</taxon>
        <taxon>Cladocera</taxon>
        <taxon>Anomopoda</taxon>
        <taxon>Daphniidae</taxon>
        <taxon>Daphnia</taxon>
    </lineage>
</organism>
<dbReference type="Pfam" id="PF15996">
    <property type="entry name" value="PNISR"/>
    <property type="match status" value="1"/>
</dbReference>
<comment type="caution">
    <text evidence="2">The sequence shown here is derived from an EMBL/GenBank/DDBJ whole genome shotgun (WGS) entry which is preliminary data.</text>
</comment>
<evidence type="ECO:0000313" key="2">
    <source>
        <dbReference type="EMBL" id="KAK4005558.1"/>
    </source>
</evidence>
<accession>A0ABQ9YY35</accession>
<dbReference type="Proteomes" id="UP001234178">
    <property type="component" value="Unassembled WGS sequence"/>
</dbReference>